<reference evidence="1 2" key="1">
    <citation type="submission" date="2024-10" db="EMBL/GenBank/DDBJ databases">
        <title>Isolation, draft genome sequencing and identification of Phyllobacterium sp. NSA23, isolated from leaf soil.</title>
        <authorList>
            <person name="Akita H."/>
        </authorList>
    </citation>
    <scope>NUCLEOTIDE SEQUENCE [LARGE SCALE GENOMIC DNA]</scope>
    <source>
        <strain evidence="1 2">NSA23</strain>
    </source>
</reference>
<dbReference type="EMBL" id="BAAFZP010000002">
    <property type="protein sequence ID" value="GAB1584208.1"/>
    <property type="molecule type" value="Genomic_DNA"/>
</dbReference>
<accession>A0ABQ0H5J5</accession>
<evidence type="ECO:0000313" key="2">
    <source>
        <dbReference type="Proteomes" id="UP001628091"/>
    </source>
</evidence>
<organism evidence="1 2">
    <name type="scientific">Phyllobacterium phragmitis</name>
    <dbReference type="NCBI Taxonomy" id="2670329"/>
    <lineage>
        <taxon>Bacteria</taxon>
        <taxon>Pseudomonadati</taxon>
        <taxon>Pseudomonadota</taxon>
        <taxon>Alphaproteobacteria</taxon>
        <taxon>Hyphomicrobiales</taxon>
        <taxon>Phyllobacteriaceae</taxon>
        <taxon>Phyllobacterium</taxon>
    </lineage>
</organism>
<dbReference type="Proteomes" id="UP001628091">
    <property type="component" value="Unassembled WGS sequence"/>
</dbReference>
<protein>
    <submittedName>
        <fullName evidence="1">Uncharacterized protein</fullName>
    </submittedName>
</protein>
<evidence type="ECO:0000313" key="1">
    <source>
        <dbReference type="EMBL" id="GAB1584208.1"/>
    </source>
</evidence>
<keyword evidence="2" id="KW-1185">Reference proteome</keyword>
<dbReference type="RefSeq" id="WP_407866661.1">
    <property type="nucleotide sequence ID" value="NZ_BAAFZP010000002.1"/>
</dbReference>
<name>A0ABQ0H5J5_9HYPH</name>
<proteinExistence type="predicted"/>
<gene>
    <name evidence="1" type="ORF">PPNSA23_41510</name>
</gene>
<comment type="caution">
    <text evidence="1">The sequence shown here is derived from an EMBL/GenBank/DDBJ whole genome shotgun (WGS) entry which is preliminary data.</text>
</comment>
<sequence length="166" mass="17955">MTKYKMPAPRRTNLNLDRVLNRRQAVDSLFMAAMDADGAIGQLSQAGIALLIERAIAAGWTYQEIAAALIQLTSGHVGNTSVTPQRSMRKRLGSAIDIMHVDPPNLAANHVSRMTECVYVLEPLFLALAAGAVRAGWGEHETAVALAEIALREVHGIKRKVQQGSC</sequence>